<dbReference type="EMBL" id="CP054257">
    <property type="protein sequence ID" value="QTQ12304.1"/>
    <property type="molecule type" value="Genomic_DNA"/>
</dbReference>
<feature type="chain" id="PRO_5037938238" description="PorV/PorQ family protein" evidence="1">
    <location>
        <begin position="24"/>
        <end position="352"/>
    </location>
</feature>
<evidence type="ECO:0008006" key="4">
    <source>
        <dbReference type="Google" id="ProtNLM"/>
    </source>
</evidence>
<dbReference type="Proteomes" id="UP000671995">
    <property type="component" value="Chromosome"/>
</dbReference>
<organism evidence="2 3">
    <name type="scientific">Treponema parvum</name>
    <dbReference type="NCBI Taxonomy" id="138851"/>
    <lineage>
        <taxon>Bacteria</taxon>
        <taxon>Pseudomonadati</taxon>
        <taxon>Spirochaetota</taxon>
        <taxon>Spirochaetia</taxon>
        <taxon>Spirochaetales</taxon>
        <taxon>Treponemataceae</taxon>
        <taxon>Treponema</taxon>
    </lineage>
</organism>
<keyword evidence="1" id="KW-0732">Signal</keyword>
<dbReference type="AlphaFoldDB" id="A0A975F0L9"/>
<feature type="signal peptide" evidence="1">
    <location>
        <begin position="1"/>
        <end position="23"/>
    </location>
</feature>
<dbReference type="RefSeq" id="WP_210117018.1">
    <property type="nucleotide sequence ID" value="NZ_CP054257.1"/>
</dbReference>
<proteinExistence type="predicted"/>
<reference evidence="2" key="2">
    <citation type="journal article" date="2021" name="Microbiol. Resour. Announc.">
        <title>Complete Genome Sequences of Three Human Oral Treponema parvum Isolates.</title>
        <authorList>
            <person name="Zeng H."/>
            <person name="Watt R.M."/>
        </authorList>
    </citation>
    <scope>NUCLEOTIDE SEQUENCE</scope>
    <source>
        <strain evidence="2">ATCC 700773</strain>
    </source>
</reference>
<accession>A0A975F0L9</accession>
<name>A0A975F0L9_9SPIR</name>
<reference evidence="2" key="1">
    <citation type="submission" date="2020-05" db="EMBL/GenBank/DDBJ databases">
        <authorList>
            <person name="Zeng H."/>
            <person name="Chan Y.K."/>
            <person name="Watt R.M."/>
        </authorList>
    </citation>
    <scope>NUCLEOTIDE SEQUENCE</scope>
    <source>
        <strain evidence="2">ATCC 700773</strain>
    </source>
</reference>
<evidence type="ECO:0000313" key="3">
    <source>
        <dbReference type="Proteomes" id="UP000671995"/>
    </source>
</evidence>
<evidence type="ECO:0000256" key="1">
    <source>
        <dbReference type="SAM" id="SignalP"/>
    </source>
</evidence>
<gene>
    <name evidence="2" type="ORF">HRI96_08895</name>
</gene>
<protein>
    <recommendedName>
        <fullName evidence="4">PorV/PorQ family protein</fullName>
    </recommendedName>
</protein>
<evidence type="ECO:0000313" key="2">
    <source>
        <dbReference type="EMBL" id="QTQ12304.1"/>
    </source>
</evidence>
<sequence length="352" mass="38177">MIKRIKSKFTVFAFFLCALNLYAYNPPAGGENLFGISSPTQLTSASSAAGGAFFDVTPASIAFNPALPAFEQRIMLDAGYTALFASKDPDDKKFASAFQGGLLVPTKWGVGAAEMYGAVIPFYEMQVGKSFNLKMSASRDVTEKLAVGVGLTSGYFYDYNTDFMIAADLGFVYNAGDCMGLKNLRYGISLQNLGKTYTNTTVLGIKGKEADFFPGIGTLRVGAAATVFESELFSGAFSLDMTVPSAQNFILDAGLQFMYRNFLKLSGAWQYNAREVIEGSESWLPSIGITFKFMLDSKNSAFMKEKGWQESEAAVTGAWKKIYENVNAFSGGVTLKLGMKDTEAPEIKLFGE</sequence>